<proteinExistence type="predicted"/>
<protein>
    <submittedName>
        <fullName evidence="1">Uncharacterized protein</fullName>
    </submittedName>
</protein>
<reference evidence="1" key="2">
    <citation type="submission" date="2025-09" db="UniProtKB">
        <authorList>
            <consortium name="EnsemblPlants"/>
        </authorList>
    </citation>
    <scope>IDENTIFICATION</scope>
</reference>
<name>A0ACD5X6A5_AVESA</name>
<evidence type="ECO:0000313" key="1">
    <source>
        <dbReference type="EnsemblPlants" id="AVESA.00010b.r2.4DG0745460.1.CDS.1"/>
    </source>
</evidence>
<evidence type="ECO:0000313" key="2">
    <source>
        <dbReference type="Proteomes" id="UP001732700"/>
    </source>
</evidence>
<dbReference type="EnsemblPlants" id="AVESA.00010b.r2.4DG0745460.1">
    <property type="protein sequence ID" value="AVESA.00010b.r2.4DG0745460.1.CDS.1"/>
    <property type="gene ID" value="AVESA.00010b.r2.4DG0745460"/>
</dbReference>
<organism evidence="1 2">
    <name type="scientific">Avena sativa</name>
    <name type="common">Oat</name>
    <dbReference type="NCBI Taxonomy" id="4498"/>
    <lineage>
        <taxon>Eukaryota</taxon>
        <taxon>Viridiplantae</taxon>
        <taxon>Streptophyta</taxon>
        <taxon>Embryophyta</taxon>
        <taxon>Tracheophyta</taxon>
        <taxon>Spermatophyta</taxon>
        <taxon>Magnoliopsida</taxon>
        <taxon>Liliopsida</taxon>
        <taxon>Poales</taxon>
        <taxon>Poaceae</taxon>
        <taxon>BOP clade</taxon>
        <taxon>Pooideae</taxon>
        <taxon>Poodae</taxon>
        <taxon>Poeae</taxon>
        <taxon>Poeae Chloroplast Group 1 (Aveneae type)</taxon>
        <taxon>Aveninae</taxon>
        <taxon>Avena</taxon>
    </lineage>
</organism>
<keyword evidence="2" id="KW-1185">Reference proteome</keyword>
<sequence length="199" mass="22950">MAHSVNPKYYTSSWIEEVPGRVSPHNDAEITENRNKFFKKYFTNPDDMRRVKQQFADFSLCMNAFEDPEAIEDRAHFDPKQWWGTYGVHAPELKDLALMLLGQPSSSSCCERNWSTYSFIHSLKRNRLNPGRAEDLVFVHNNLRLLSRKSKDYENRPSRMWDVGGDGLDNFDGVGILEGADLALDEPEFEQEIVGDESI</sequence>
<reference evidence="1" key="1">
    <citation type="submission" date="2021-05" db="EMBL/GenBank/DDBJ databases">
        <authorList>
            <person name="Scholz U."/>
            <person name="Mascher M."/>
            <person name="Fiebig A."/>
        </authorList>
    </citation>
    <scope>NUCLEOTIDE SEQUENCE [LARGE SCALE GENOMIC DNA]</scope>
</reference>
<dbReference type="Proteomes" id="UP001732700">
    <property type="component" value="Chromosome 4D"/>
</dbReference>
<accession>A0ACD5X6A5</accession>